<keyword evidence="1" id="KW-0489">Methyltransferase</keyword>
<dbReference type="SUPFAM" id="SSF53335">
    <property type="entry name" value="S-adenosyl-L-methionine-dependent methyltransferases"/>
    <property type="match status" value="1"/>
</dbReference>
<dbReference type="EMBL" id="MFEN01000066">
    <property type="protein sequence ID" value="OGE82648.1"/>
    <property type="molecule type" value="Genomic_DNA"/>
</dbReference>
<dbReference type="Pfam" id="PF05711">
    <property type="entry name" value="TylF"/>
    <property type="match status" value="1"/>
</dbReference>
<dbReference type="Proteomes" id="UP000176339">
    <property type="component" value="Unassembled WGS sequence"/>
</dbReference>
<dbReference type="InterPro" id="IPR008884">
    <property type="entry name" value="TylF_MeTrfase"/>
</dbReference>
<proteinExistence type="predicted"/>
<dbReference type="PANTHER" id="PTHR40036:SF1">
    <property type="entry name" value="MACROCIN O-METHYLTRANSFERASE"/>
    <property type="match status" value="1"/>
</dbReference>
<dbReference type="GO" id="GO:0032259">
    <property type="term" value="P:methylation"/>
    <property type="evidence" value="ECO:0007669"/>
    <property type="project" value="UniProtKB-KW"/>
</dbReference>
<dbReference type="InterPro" id="IPR029063">
    <property type="entry name" value="SAM-dependent_MTases_sf"/>
</dbReference>
<dbReference type="PANTHER" id="PTHR40036">
    <property type="entry name" value="MACROCIN O-METHYLTRANSFERASE"/>
    <property type="match status" value="1"/>
</dbReference>
<gene>
    <name evidence="1" type="ORF">A2846_03240</name>
</gene>
<dbReference type="GO" id="GO:0008168">
    <property type="term" value="F:methyltransferase activity"/>
    <property type="evidence" value="ECO:0007669"/>
    <property type="project" value="UniProtKB-KW"/>
</dbReference>
<dbReference type="Gene3D" id="3.40.50.150">
    <property type="entry name" value="Vaccinia Virus protein VP39"/>
    <property type="match status" value="1"/>
</dbReference>
<protein>
    <submittedName>
        <fullName evidence="1">dTDP-6-deoxy-L-hexose 3-O-methyltransferase</fullName>
    </submittedName>
</protein>
<organism evidence="1 2">
    <name type="scientific">Candidatus Doudnabacteria bacterium RIFCSPHIGHO2_01_FULL_49_9</name>
    <dbReference type="NCBI Taxonomy" id="1817827"/>
    <lineage>
        <taxon>Bacteria</taxon>
        <taxon>Candidatus Doudnaibacteriota</taxon>
    </lineage>
</organism>
<sequence length="220" mass="25205">MIKLPDFTKAFEYENNFYLSCDNTRLSKILAHYELFKMAKDLPGAMIECGVLKGASFVRFAGLRDLFANSFSHKLIGFDIFGAFPETNFEEDKKYRNNVVQNGGEQSISKEQLIEVLRRKGVEKNVELVEGDVVETIPEYLKNNPHLKISLLNLDTDIYEPAVAILEHLWPRIVRGGVLMLDDYGTFPGETKAVDDYFKDKDVKILKFNFAMTPCYIVKK</sequence>
<evidence type="ECO:0000313" key="1">
    <source>
        <dbReference type="EMBL" id="OGE82648.1"/>
    </source>
</evidence>
<accession>A0A1F5NY88</accession>
<comment type="caution">
    <text evidence="1">The sequence shown here is derived from an EMBL/GenBank/DDBJ whole genome shotgun (WGS) entry which is preliminary data.</text>
</comment>
<dbReference type="AlphaFoldDB" id="A0A1F5NY88"/>
<keyword evidence="1" id="KW-0808">Transferase</keyword>
<evidence type="ECO:0000313" key="2">
    <source>
        <dbReference type="Proteomes" id="UP000176339"/>
    </source>
</evidence>
<name>A0A1F5NY88_9BACT</name>
<reference evidence="1 2" key="1">
    <citation type="journal article" date="2016" name="Nat. Commun.">
        <title>Thousands of microbial genomes shed light on interconnected biogeochemical processes in an aquifer system.</title>
        <authorList>
            <person name="Anantharaman K."/>
            <person name="Brown C.T."/>
            <person name="Hug L.A."/>
            <person name="Sharon I."/>
            <person name="Castelle C.J."/>
            <person name="Probst A.J."/>
            <person name="Thomas B.C."/>
            <person name="Singh A."/>
            <person name="Wilkins M.J."/>
            <person name="Karaoz U."/>
            <person name="Brodie E.L."/>
            <person name="Williams K.H."/>
            <person name="Hubbard S.S."/>
            <person name="Banfield J.F."/>
        </authorList>
    </citation>
    <scope>NUCLEOTIDE SEQUENCE [LARGE SCALE GENOMIC DNA]</scope>
</reference>